<dbReference type="Proteomes" id="UP000185596">
    <property type="component" value="Unassembled WGS sequence"/>
</dbReference>
<name>A0A1Q8CG59_9PSEU</name>
<dbReference type="Gene3D" id="3.40.30.10">
    <property type="entry name" value="Glutaredoxin"/>
    <property type="match status" value="1"/>
</dbReference>
<dbReference type="CDD" id="cd02970">
    <property type="entry name" value="PRX_like2"/>
    <property type="match status" value="1"/>
</dbReference>
<accession>A0A1Q8CG59</accession>
<gene>
    <name evidence="1" type="ORF">BU204_27925</name>
</gene>
<protein>
    <submittedName>
        <fullName evidence="1">Alkyl hydroperoxide reductase</fullName>
    </submittedName>
</protein>
<reference evidence="1 2" key="1">
    <citation type="submission" date="2016-12" db="EMBL/GenBank/DDBJ databases">
        <title>The draft genome sequence of Actinophytocola sp. 11-183.</title>
        <authorList>
            <person name="Wang W."/>
            <person name="Yuan L."/>
        </authorList>
    </citation>
    <scope>NUCLEOTIDE SEQUENCE [LARGE SCALE GENOMIC DNA]</scope>
    <source>
        <strain evidence="1 2">11-183</strain>
    </source>
</reference>
<keyword evidence="2" id="KW-1185">Reference proteome</keyword>
<organism evidence="1 2">
    <name type="scientific">Actinophytocola xanthii</name>
    <dbReference type="NCBI Taxonomy" id="1912961"/>
    <lineage>
        <taxon>Bacteria</taxon>
        <taxon>Bacillati</taxon>
        <taxon>Actinomycetota</taxon>
        <taxon>Actinomycetes</taxon>
        <taxon>Pseudonocardiales</taxon>
        <taxon>Pseudonocardiaceae</taxon>
    </lineage>
</organism>
<dbReference type="AlphaFoldDB" id="A0A1Q8CG59"/>
<dbReference type="STRING" id="1912961.BU204_27925"/>
<proteinExistence type="predicted"/>
<comment type="caution">
    <text evidence="1">The sequence shown here is derived from an EMBL/GenBank/DDBJ whole genome shotgun (WGS) entry which is preliminary data.</text>
</comment>
<dbReference type="EMBL" id="MSIE01000057">
    <property type="protein sequence ID" value="OLF13347.1"/>
    <property type="molecule type" value="Genomic_DNA"/>
</dbReference>
<dbReference type="OrthoDB" id="9809746at2"/>
<dbReference type="InterPro" id="IPR036249">
    <property type="entry name" value="Thioredoxin-like_sf"/>
</dbReference>
<dbReference type="Pfam" id="PF13911">
    <property type="entry name" value="AhpC-TSA_2"/>
    <property type="match status" value="1"/>
</dbReference>
<dbReference type="RefSeq" id="WP_075128740.1">
    <property type="nucleotide sequence ID" value="NZ_MSIE01000057.1"/>
</dbReference>
<dbReference type="SUPFAM" id="SSF52833">
    <property type="entry name" value="Thioredoxin-like"/>
    <property type="match status" value="1"/>
</dbReference>
<evidence type="ECO:0000313" key="2">
    <source>
        <dbReference type="Proteomes" id="UP000185596"/>
    </source>
</evidence>
<evidence type="ECO:0000313" key="1">
    <source>
        <dbReference type="EMBL" id="OLF13347.1"/>
    </source>
</evidence>
<sequence>MRTLTAVDGTPVPLPDPDRLVHLQFRRFAGCPVCNLHLRSVQARHSEITAAGVREVVVFHSSREDLLEYVPDLPFAVVADPGRHLYREFGVESAPRALLDPRAWPSIARAVVSGLRHRDRAPLRPAGGRFGLPADFLIAPDGRTVAAKLGTHVDDQWSVDELLALVPNKENHP</sequence>
<dbReference type="InterPro" id="IPR032801">
    <property type="entry name" value="PXL2A/B/C"/>
</dbReference>